<dbReference type="OrthoDB" id="685855at2759"/>
<dbReference type="GO" id="GO:0008270">
    <property type="term" value="F:zinc ion binding"/>
    <property type="evidence" value="ECO:0007669"/>
    <property type="project" value="UniProtKB-KW"/>
</dbReference>
<feature type="region of interest" description="Disordered" evidence="5">
    <location>
        <begin position="130"/>
        <end position="159"/>
    </location>
</feature>
<keyword evidence="2" id="KW-0479">Metal-binding</keyword>
<proteinExistence type="inferred from homology"/>
<evidence type="ECO:0000256" key="2">
    <source>
        <dbReference type="ARBA" id="ARBA00022723"/>
    </source>
</evidence>
<accession>A0A2P6Q1Q0</accession>
<evidence type="ECO:0000259" key="6">
    <source>
        <dbReference type="PROSITE" id="PS51795"/>
    </source>
</evidence>
<protein>
    <submittedName>
        <fullName evidence="7">Putative Zf-FLZ domain-containing protein</fullName>
    </submittedName>
</protein>
<sequence length="405" mass="43915">MLRKRTRSTQKDQDQHQMGHLPISNAGSESHFRSDVLGPNPKSNSFFTVPGLFVGLSPIGLTDSDSVRSPTSPLDFRVFSNLGSPFRSPGSPLDGHKRSWGCSKVGLSIIDSLDDDAKFSGKVPRSSESKNILFGPGMRTKTRDSQSNTNSIGSPRSLPKNYAIFPHSKVKSPLQESSSDVVFEIGETPSEPESFGKIRSCSLDSARTFSTLSGLSKLNPNSTTGNFCLENLTNPQFIGGSPNSTTQMTVGSVGSGNGFVGSLSASEIELSEDYTCVISHGANPKTTHIFGDCVLGCHSEDLSNFGKNEKMEIGSPQLATSLGSFVQYPSNNFLSFCHYCNKELEEGKDIFIYRGEKAFCSLSCRSVEILNDEELEQCDDESSEKPLESDDGKELFFETGLIADK</sequence>
<dbReference type="PANTHER" id="PTHR46868">
    <property type="entry name" value="FCS-LIKE ZINC FINGER 11"/>
    <property type="match status" value="1"/>
</dbReference>
<evidence type="ECO:0000256" key="4">
    <source>
        <dbReference type="PROSITE-ProRule" id="PRU01131"/>
    </source>
</evidence>
<feature type="region of interest" description="Disordered" evidence="5">
    <location>
        <begin position="1"/>
        <end position="37"/>
    </location>
</feature>
<feature type="compositionally biased region" description="Polar residues" evidence="5">
    <location>
        <begin position="145"/>
        <end position="154"/>
    </location>
</feature>
<comment type="similarity">
    <text evidence="1">Belongs to the FLZ family.</text>
</comment>
<keyword evidence="8" id="KW-1185">Reference proteome</keyword>
<feature type="domain" description="FLZ-type" evidence="6">
    <location>
        <begin position="332"/>
        <end position="376"/>
    </location>
</feature>
<evidence type="ECO:0000313" key="8">
    <source>
        <dbReference type="Proteomes" id="UP000238479"/>
    </source>
</evidence>
<dbReference type="EMBL" id="PDCK01000044">
    <property type="protein sequence ID" value="PRQ28122.1"/>
    <property type="molecule type" value="Genomic_DNA"/>
</dbReference>
<organism evidence="7 8">
    <name type="scientific">Rosa chinensis</name>
    <name type="common">China rose</name>
    <dbReference type="NCBI Taxonomy" id="74649"/>
    <lineage>
        <taxon>Eukaryota</taxon>
        <taxon>Viridiplantae</taxon>
        <taxon>Streptophyta</taxon>
        <taxon>Embryophyta</taxon>
        <taxon>Tracheophyta</taxon>
        <taxon>Spermatophyta</taxon>
        <taxon>Magnoliopsida</taxon>
        <taxon>eudicotyledons</taxon>
        <taxon>Gunneridae</taxon>
        <taxon>Pentapetalae</taxon>
        <taxon>rosids</taxon>
        <taxon>fabids</taxon>
        <taxon>Rosales</taxon>
        <taxon>Rosaceae</taxon>
        <taxon>Rosoideae</taxon>
        <taxon>Rosoideae incertae sedis</taxon>
        <taxon>Rosa</taxon>
    </lineage>
</organism>
<evidence type="ECO:0000256" key="5">
    <source>
        <dbReference type="SAM" id="MobiDB-lite"/>
    </source>
</evidence>
<dbReference type="OMA" id="KVTHIFC"/>
<dbReference type="InterPro" id="IPR007650">
    <property type="entry name" value="Zf-FLZ_dom"/>
</dbReference>
<name>A0A2P6Q1Q0_ROSCH</name>
<gene>
    <name evidence="7" type="ORF">RchiOBHm_Chr6g0312601</name>
</gene>
<comment type="caution">
    <text evidence="7">The sequence shown here is derived from an EMBL/GenBank/DDBJ whole genome shotgun (WGS) entry which is preliminary data.</text>
</comment>
<feature type="zinc finger region" description="FLZ-type" evidence="4">
    <location>
        <begin position="332"/>
        <end position="376"/>
    </location>
</feature>
<evidence type="ECO:0000256" key="1">
    <source>
        <dbReference type="ARBA" id="ARBA00009374"/>
    </source>
</evidence>
<dbReference type="InterPro" id="IPR044585">
    <property type="entry name" value="FLZ10/11"/>
</dbReference>
<keyword evidence="3" id="KW-0863">Zinc-finger</keyword>
<evidence type="ECO:0000313" key="7">
    <source>
        <dbReference type="EMBL" id="PRQ28122.1"/>
    </source>
</evidence>
<keyword evidence="3" id="KW-0862">Zinc</keyword>
<dbReference type="PANTHER" id="PTHR46868:SF3">
    <property type="entry name" value="FCS-LIKE ZINC FINGER 11"/>
    <property type="match status" value="1"/>
</dbReference>
<dbReference type="Gramene" id="PRQ28122">
    <property type="protein sequence ID" value="PRQ28122"/>
    <property type="gene ID" value="RchiOBHm_Chr6g0312601"/>
</dbReference>
<dbReference type="AlphaFoldDB" id="A0A2P6Q1Q0"/>
<evidence type="ECO:0000256" key="3">
    <source>
        <dbReference type="ARBA" id="ARBA00022771"/>
    </source>
</evidence>
<dbReference type="Proteomes" id="UP000238479">
    <property type="component" value="Chromosome 6"/>
</dbReference>
<dbReference type="Pfam" id="PF04570">
    <property type="entry name" value="zf-FLZ"/>
    <property type="match status" value="1"/>
</dbReference>
<dbReference type="PROSITE" id="PS51795">
    <property type="entry name" value="ZF_FLZ"/>
    <property type="match status" value="1"/>
</dbReference>
<reference evidence="7 8" key="1">
    <citation type="journal article" date="2018" name="Nat. Genet.">
        <title>The Rosa genome provides new insights in the design of modern roses.</title>
        <authorList>
            <person name="Bendahmane M."/>
        </authorList>
    </citation>
    <scope>NUCLEOTIDE SEQUENCE [LARGE SCALE GENOMIC DNA]</scope>
    <source>
        <strain evidence="8">cv. Old Blush</strain>
    </source>
</reference>
<dbReference type="STRING" id="74649.A0A2P6Q1Q0"/>